<evidence type="ECO:0000256" key="4">
    <source>
        <dbReference type="SAM" id="Coils"/>
    </source>
</evidence>
<dbReference type="InterPro" id="IPR016032">
    <property type="entry name" value="Sig_transdc_resp-reg_C-effctor"/>
</dbReference>
<keyword evidence="2" id="KW-0238">DNA-binding</keyword>
<dbReference type="InterPro" id="IPR000792">
    <property type="entry name" value="Tscrpt_reg_LuxR_C"/>
</dbReference>
<dbReference type="PRINTS" id="PR00038">
    <property type="entry name" value="HTHLUXR"/>
</dbReference>
<dbReference type="Gene3D" id="1.25.40.10">
    <property type="entry name" value="Tetratricopeptide repeat domain"/>
    <property type="match status" value="1"/>
</dbReference>
<name>A0A6I4T825_9SPHN</name>
<dbReference type="PANTHER" id="PTHR44688:SF16">
    <property type="entry name" value="DNA-BINDING TRANSCRIPTIONAL ACTIVATOR DEVR_DOSR"/>
    <property type="match status" value="1"/>
</dbReference>
<keyword evidence="1" id="KW-0805">Transcription regulation</keyword>
<feature type="coiled-coil region" evidence="4">
    <location>
        <begin position="577"/>
        <end position="604"/>
    </location>
</feature>
<evidence type="ECO:0000256" key="2">
    <source>
        <dbReference type="ARBA" id="ARBA00023125"/>
    </source>
</evidence>
<dbReference type="InterPro" id="IPR011990">
    <property type="entry name" value="TPR-like_helical_dom_sf"/>
</dbReference>
<dbReference type="SUPFAM" id="SSF48452">
    <property type="entry name" value="TPR-like"/>
    <property type="match status" value="1"/>
</dbReference>
<dbReference type="Pfam" id="PF00196">
    <property type="entry name" value="GerE"/>
    <property type="match status" value="1"/>
</dbReference>
<dbReference type="SUPFAM" id="SSF52540">
    <property type="entry name" value="P-loop containing nucleoside triphosphate hydrolases"/>
    <property type="match status" value="1"/>
</dbReference>
<dbReference type="PANTHER" id="PTHR44688">
    <property type="entry name" value="DNA-BINDING TRANSCRIPTIONAL ACTIVATOR DEVR_DOSR"/>
    <property type="match status" value="1"/>
</dbReference>
<dbReference type="RefSeq" id="WP_160737267.1">
    <property type="nucleotide sequence ID" value="NZ_WTYT01000006.1"/>
</dbReference>
<dbReference type="Proteomes" id="UP000438476">
    <property type="component" value="Unassembled WGS sequence"/>
</dbReference>
<dbReference type="Gene3D" id="1.10.10.10">
    <property type="entry name" value="Winged helix-like DNA-binding domain superfamily/Winged helix DNA-binding domain"/>
    <property type="match status" value="1"/>
</dbReference>
<dbReference type="AlphaFoldDB" id="A0A6I4T825"/>
<organism evidence="6 7">
    <name type="scientific">Altericroceibacterium endophyticum</name>
    <dbReference type="NCBI Taxonomy" id="1808508"/>
    <lineage>
        <taxon>Bacteria</taxon>
        <taxon>Pseudomonadati</taxon>
        <taxon>Pseudomonadota</taxon>
        <taxon>Alphaproteobacteria</taxon>
        <taxon>Sphingomonadales</taxon>
        <taxon>Erythrobacteraceae</taxon>
        <taxon>Altericroceibacterium</taxon>
    </lineage>
</organism>
<dbReference type="GO" id="GO:0006355">
    <property type="term" value="P:regulation of DNA-templated transcription"/>
    <property type="evidence" value="ECO:0007669"/>
    <property type="project" value="InterPro"/>
</dbReference>
<comment type="caution">
    <text evidence="6">The sequence shown here is derived from an EMBL/GenBank/DDBJ whole genome shotgun (WGS) entry which is preliminary data.</text>
</comment>
<gene>
    <name evidence="6" type="ORF">GRI91_13770</name>
</gene>
<evidence type="ECO:0000256" key="3">
    <source>
        <dbReference type="ARBA" id="ARBA00023163"/>
    </source>
</evidence>
<reference evidence="6 7" key="1">
    <citation type="submission" date="2019-12" db="EMBL/GenBank/DDBJ databases">
        <title>Genomic-based taxomic classification of the family Erythrobacteraceae.</title>
        <authorList>
            <person name="Xu L."/>
        </authorList>
    </citation>
    <scope>NUCLEOTIDE SEQUENCE [LARGE SCALE GENOMIC DNA]</scope>
    <source>
        <strain evidence="6 7">LMG 29518</strain>
    </source>
</reference>
<dbReference type="InterPro" id="IPR036388">
    <property type="entry name" value="WH-like_DNA-bd_sf"/>
</dbReference>
<protein>
    <recommendedName>
        <fullName evidence="5">HTH luxR-type domain-containing protein</fullName>
    </recommendedName>
</protein>
<dbReference type="SUPFAM" id="SSF46894">
    <property type="entry name" value="C-terminal effector domain of the bipartite response regulators"/>
    <property type="match status" value="1"/>
</dbReference>
<dbReference type="PROSITE" id="PS00622">
    <property type="entry name" value="HTH_LUXR_1"/>
    <property type="match status" value="1"/>
</dbReference>
<dbReference type="CDD" id="cd06170">
    <property type="entry name" value="LuxR_C_like"/>
    <property type="match status" value="1"/>
</dbReference>
<keyword evidence="3" id="KW-0804">Transcription</keyword>
<keyword evidence="7" id="KW-1185">Reference proteome</keyword>
<dbReference type="Pfam" id="PF25873">
    <property type="entry name" value="WHD_MalT"/>
    <property type="match status" value="1"/>
</dbReference>
<proteinExistence type="predicted"/>
<dbReference type="OrthoDB" id="9807052at2"/>
<dbReference type="PROSITE" id="PS50043">
    <property type="entry name" value="HTH_LUXR_2"/>
    <property type="match status" value="1"/>
</dbReference>
<dbReference type="InterPro" id="IPR059106">
    <property type="entry name" value="WHD_MalT"/>
</dbReference>
<dbReference type="GO" id="GO:0003677">
    <property type="term" value="F:DNA binding"/>
    <property type="evidence" value="ECO:0007669"/>
    <property type="project" value="UniProtKB-KW"/>
</dbReference>
<accession>A0A6I4T825</accession>
<sequence length="895" mass="100572">MRNPLPNPQIADGLGLPTTIARTRLKPCREAAERARITLLRAPAGYGKTSLLQDWQDAFLRSGAKVLFFSLSRWDTDFRRFWQTLLLATRRAGWPVEFPGDVENSQLAPHFFEELTRLIAGPFVMILDDAHFASDEALADLVDMAPRQVRLIIASRTKLPLPLARLRTLEQLVELGCNELRFDALESEELKAAAGRDEMTERELSRLVEKSEGWPVALKTALAQTSLQPTRAHRLSGCHADLAAYFEEEILAGISPRERTFLTAISILPRLSDDLCRYVSKDELAEQLLYKLHDDGLLISAIDTDHRWLRLHGLLAEYLQHRIPSERLDCRALHMRACDWFYGQGMTQEAFDHAHAAGNMQRAGEILLAEYRGLFACWRYGQFLKMALRLPQEVIEQFPEIGVAMAWPLAVRGQWAHAGALIDAARNSLISIAAEEGKQSESYRRLSFAIAHSEMVRAKYCGQNHLAERQCRELVEHYPDGDPFTLGVVFTSLMLVQCAGFRLKGVEYLNSQAMEQYRLAGVSGPNAFHVKTYARYLATVGRSDEAVDILAQALEDGAEKGNGRHFDALIAIPLCAIHYLRGELTEAENLLRRYREEAEQSNLIDMSIDYWVTRARLVWQRGDTPHAHYILRKGWFRAEAQGSEQFKASIGLERIRLLLASAQPDNAMRVGKELDLPTDIKTLLPESDGTQLNSIRAMCWVRLATTQNRVPDAIRVASAWLSYTLRGLATVDSVGWQLLLSHLYWLNGDVRAAQRCVRSALADASQAGLLRMVLDEGPVIGRLVAEECLRNSGEDGAESAFRTALLEGIRQEMGDAILSCEDSSVEERPICEALTGKELEILSMIGSGNRNVDVASKVGISEGSVKWYLQRIYDKMGVRKRSIAVERARQLGWLR</sequence>
<keyword evidence="4" id="KW-0175">Coiled coil</keyword>
<evidence type="ECO:0000313" key="7">
    <source>
        <dbReference type="Proteomes" id="UP000438476"/>
    </source>
</evidence>
<evidence type="ECO:0000256" key="1">
    <source>
        <dbReference type="ARBA" id="ARBA00023015"/>
    </source>
</evidence>
<dbReference type="EMBL" id="WTYT01000006">
    <property type="protein sequence ID" value="MXO66828.1"/>
    <property type="molecule type" value="Genomic_DNA"/>
</dbReference>
<feature type="domain" description="HTH luxR-type" evidence="5">
    <location>
        <begin position="825"/>
        <end position="892"/>
    </location>
</feature>
<evidence type="ECO:0000259" key="5">
    <source>
        <dbReference type="PROSITE" id="PS50043"/>
    </source>
</evidence>
<dbReference type="SMART" id="SM00421">
    <property type="entry name" value="HTH_LUXR"/>
    <property type="match status" value="1"/>
</dbReference>
<evidence type="ECO:0000313" key="6">
    <source>
        <dbReference type="EMBL" id="MXO66828.1"/>
    </source>
</evidence>
<dbReference type="InterPro" id="IPR027417">
    <property type="entry name" value="P-loop_NTPase"/>
</dbReference>